<evidence type="ECO:0000313" key="2">
    <source>
        <dbReference type="EMBL" id="CUV03294.1"/>
    </source>
</evidence>
<proteinExistence type="predicted"/>
<accession>A0A160VAS0</accession>
<sequence>MTQEAQQNAQAETESVLTPEVKAMIGVAGELIESWGTVDVEYLRRFTQAVMDPDPRYWDEDFAKSTHYGAIIVPPIMVSYMTQRIRPDAEDAITKAFEENPMSDGIGSVRRPGELPEIPTHLVRTLNAGNEIEIYQYPNIGDVIFFQNRYHDIRERVGRDGKAFLIITREITYTNQDKALLCITRQSSIRR</sequence>
<feature type="domain" description="FAS1-like dehydratase" evidence="1">
    <location>
        <begin position="37"/>
        <end position="179"/>
    </location>
</feature>
<dbReference type="Gene3D" id="3.10.129.10">
    <property type="entry name" value="Hotdog Thioesterase"/>
    <property type="match status" value="1"/>
</dbReference>
<evidence type="ECO:0000259" key="1">
    <source>
        <dbReference type="Pfam" id="PF13452"/>
    </source>
</evidence>
<dbReference type="InterPro" id="IPR039569">
    <property type="entry name" value="FAS1-like_DH_region"/>
</dbReference>
<organism evidence="2">
    <name type="scientific">hydrothermal vent metagenome</name>
    <dbReference type="NCBI Taxonomy" id="652676"/>
    <lineage>
        <taxon>unclassified sequences</taxon>
        <taxon>metagenomes</taxon>
        <taxon>ecological metagenomes</taxon>
    </lineage>
</organism>
<reference evidence="2" key="1">
    <citation type="submission" date="2015-10" db="EMBL/GenBank/DDBJ databases">
        <authorList>
            <person name="Gilbert D.G."/>
        </authorList>
    </citation>
    <scope>NUCLEOTIDE SEQUENCE</scope>
</reference>
<dbReference type="CDD" id="cd03441">
    <property type="entry name" value="R_hydratase_like"/>
    <property type="match status" value="1"/>
</dbReference>
<name>A0A160VAS0_9ZZZZ</name>
<dbReference type="EMBL" id="FAXA01000390">
    <property type="protein sequence ID" value="CUV03294.1"/>
    <property type="molecule type" value="Genomic_DNA"/>
</dbReference>
<dbReference type="Pfam" id="PF13452">
    <property type="entry name" value="FAS1_DH_region"/>
    <property type="match status" value="1"/>
</dbReference>
<dbReference type="SUPFAM" id="SSF54637">
    <property type="entry name" value="Thioesterase/thiol ester dehydrase-isomerase"/>
    <property type="match status" value="1"/>
</dbReference>
<dbReference type="InterPro" id="IPR029069">
    <property type="entry name" value="HotDog_dom_sf"/>
</dbReference>
<protein>
    <recommendedName>
        <fullName evidence="1">FAS1-like dehydratase domain-containing protein</fullName>
    </recommendedName>
</protein>
<gene>
    <name evidence="2" type="ORF">MGWOODY_Clf1937</name>
</gene>
<dbReference type="AlphaFoldDB" id="A0A160VAS0"/>